<proteinExistence type="predicted"/>
<evidence type="ECO:0008006" key="4">
    <source>
        <dbReference type="Google" id="ProtNLM"/>
    </source>
</evidence>
<feature type="signal peptide" evidence="1">
    <location>
        <begin position="1"/>
        <end position="26"/>
    </location>
</feature>
<feature type="chain" id="PRO_5047474091" description="Secreted protein" evidence="1">
    <location>
        <begin position="27"/>
        <end position="150"/>
    </location>
</feature>
<keyword evidence="1" id="KW-0732">Signal</keyword>
<organism evidence="2 3">
    <name type="scientific">Streptomyces longisporus</name>
    <dbReference type="NCBI Taxonomy" id="1948"/>
    <lineage>
        <taxon>Bacteria</taxon>
        <taxon>Bacillati</taxon>
        <taxon>Actinomycetota</taxon>
        <taxon>Actinomycetes</taxon>
        <taxon>Kitasatosporales</taxon>
        <taxon>Streptomycetaceae</taxon>
        <taxon>Streptomyces</taxon>
    </lineage>
</organism>
<dbReference type="Proteomes" id="UP001501777">
    <property type="component" value="Unassembled WGS sequence"/>
</dbReference>
<keyword evidence="3" id="KW-1185">Reference proteome</keyword>
<protein>
    <recommendedName>
        <fullName evidence="4">Secreted protein</fullName>
    </recommendedName>
</protein>
<dbReference type="EMBL" id="BAAASG010000006">
    <property type="protein sequence ID" value="GAA2484912.1"/>
    <property type="molecule type" value="Genomic_DNA"/>
</dbReference>
<evidence type="ECO:0000313" key="2">
    <source>
        <dbReference type="EMBL" id="GAA2484912.1"/>
    </source>
</evidence>
<sequence length="150" mass="16131">MRLIHKTALAAMAMLISGLLSGTATAHPQPTDASIQSAWTAQYTRGDVGGAHASGHIYKRGDGRVQLTGTLWDTKKSDHKLAILQTWATYADGGHRYERDVTGSSKALGSDGYNFASSVRDIQVQECLGHKTASGRLVFDKCAPGWATIW</sequence>
<gene>
    <name evidence="2" type="ORF">GCM10010276_23400</name>
</gene>
<reference evidence="2 3" key="1">
    <citation type="journal article" date="2019" name="Int. J. Syst. Evol. Microbiol.">
        <title>The Global Catalogue of Microorganisms (GCM) 10K type strain sequencing project: providing services to taxonomists for standard genome sequencing and annotation.</title>
        <authorList>
            <consortium name="The Broad Institute Genomics Platform"/>
            <consortium name="The Broad Institute Genome Sequencing Center for Infectious Disease"/>
            <person name="Wu L."/>
            <person name="Ma J."/>
        </authorList>
    </citation>
    <scope>NUCLEOTIDE SEQUENCE [LARGE SCALE GENOMIC DNA]</scope>
    <source>
        <strain evidence="2 3">JCM 4395</strain>
    </source>
</reference>
<evidence type="ECO:0000256" key="1">
    <source>
        <dbReference type="SAM" id="SignalP"/>
    </source>
</evidence>
<evidence type="ECO:0000313" key="3">
    <source>
        <dbReference type="Proteomes" id="UP001501777"/>
    </source>
</evidence>
<comment type="caution">
    <text evidence="2">The sequence shown here is derived from an EMBL/GenBank/DDBJ whole genome shotgun (WGS) entry which is preliminary data.</text>
</comment>
<accession>A0ABN3LJ58</accession>
<dbReference type="RefSeq" id="WP_344400065.1">
    <property type="nucleotide sequence ID" value="NZ_BAAASG010000006.1"/>
</dbReference>
<name>A0ABN3LJ58_STRLO</name>